<feature type="region of interest" description="Disordered" evidence="1">
    <location>
        <begin position="527"/>
        <end position="605"/>
    </location>
</feature>
<feature type="region of interest" description="Disordered" evidence="1">
    <location>
        <begin position="618"/>
        <end position="643"/>
    </location>
</feature>
<dbReference type="AlphaFoldDB" id="A0A8J4PXI7"/>
<feature type="compositionally biased region" description="Low complexity" evidence="1">
    <location>
        <begin position="577"/>
        <end position="605"/>
    </location>
</feature>
<evidence type="ECO:0000256" key="1">
    <source>
        <dbReference type="SAM" id="MobiDB-lite"/>
    </source>
</evidence>
<evidence type="ECO:0000313" key="3">
    <source>
        <dbReference type="Proteomes" id="UP000695562"/>
    </source>
</evidence>
<organism evidence="2 3">
    <name type="scientific">Polysphondylium violaceum</name>
    <dbReference type="NCBI Taxonomy" id="133409"/>
    <lineage>
        <taxon>Eukaryota</taxon>
        <taxon>Amoebozoa</taxon>
        <taxon>Evosea</taxon>
        <taxon>Eumycetozoa</taxon>
        <taxon>Dictyostelia</taxon>
        <taxon>Dictyosteliales</taxon>
        <taxon>Dictyosteliaceae</taxon>
        <taxon>Polysphondylium</taxon>
    </lineage>
</organism>
<feature type="region of interest" description="Disordered" evidence="1">
    <location>
        <begin position="437"/>
        <end position="458"/>
    </location>
</feature>
<feature type="compositionally biased region" description="Polar residues" evidence="1">
    <location>
        <begin position="195"/>
        <end position="218"/>
    </location>
</feature>
<evidence type="ECO:0008006" key="4">
    <source>
        <dbReference type="Google" id="ProtNLM"/>
    </source>
</evidence>
<accession>A0A8J4PXI7</accession>
<feature type="compositionally biased region" description="Polar residues" evidence="1">
    <location>
        <begin position="565"/>
        <end position="576"/>
    </location>
</feature>
<name>A0A8J4PXI7_9MYCE</name>
<keyword evidence="3" id="KW-1185">Reference proteome</keyword>
<dbReference type="InterPro" id="IPR006594">
    <property type="entry name" value="LisH"/>
</dbReference>
<sequence length="658" mass="73651">METQNKLPPHHLIRVSEICLLVLTFLKDQNFKNSYETFLKESASLIKGLNKTPARTVKSLSFILNEYIVLKEEKKKKDQFVGCLLSNKLSSQDEYYEKIKGSLNMLYNMVDDYTSFRSKSISDISYSSYAFSDVVDYNNNNNNDFNNSGTQKNNSSSSNNNNNNSSSNTSASTNQLSQHLYSNNNLKRKKPDTPPANNSPNMVYSTRLSSGMNTNPLYSTPQLLSNPTTTTTTTTTTSAPSSIPPTIDLTMESPITKHTASSSNSSSVSARRKNMTPKKLSISPNGANNSNPLQNVQYQNTHHQQQHHHQQLLQQPSTQLYNQTPIQQPQQNIIQPQKQASPMSEIEELLNNPQFSEKIADHINHYLSQQNIGWPSSSTNNSNQLLDNIDQQQQQQPSHQESNYIASANNDEYNQTNNNYLYSNSHLQYQTTQQPMMEDDINNNNNNNSNNNNDIYNNQYNTQNNDLVDNIVMSIESDPSIIHMINPMFGSDLEHQINAATDSNGFYSEPLIPFDNDQHQHFNQTHNSNSINIPLTPGTTRRTASSTNFTSPPRYKSSKTLLFGTPSTSPNAPMNPNSATLTSTTITTTTPPPIVNNNNNNNNNILKTSDLTTITPVAPPPPPPMNSKSKSPLAPVHNNNNLIPDDVEQFLSSLQYDS</sequence>
<feature type="region of interest" description="Disordered" evidence="1">
    <location>
        <begin position="142"/>
        <end position="294"/>
    </location>
</feature>
<reference evidence="2" key="1">
    <citation type="submission" date="2020-01" db="EMBL/GenBank/DDBJ databases">
        <title>Development of genomics and gene disruption for Polysphondylium violaceum indicates a role for the polyketide synthase stlB in stalk morphogenesis.</title>
        <authorList>
            <person name="Narita B."/>
            <person name="Kawabe Y."/>
            <person name="Kin K."/>
            <person name="Saito T."/>
            <person name="Gibbs R."/>
            <person name="Kuspa A."/>
            <person name="Muzny D."/>
            <person name="Queller D."/>
            <person name="Richards S."/>
            <person name="Strassman J."/>
            <person name="Sucgang R."/>
            <person name="Worley K."/>
            <person name="Schaap P."/>
        </authorList>
    </citation>
    <scope>NUCLEOTIDE SEQUENCE</scope>
    <source>
        <strain evidence="2">QSvi11</strain>
    </source>
</reference>
<feature type="compositionally biased region" description="Low complexity" evidence="1">
    <location>
        <begin position="219"/>
        <end position="246"/>
    </location>
</feature>
<gene>
    <name evidence="2" type="ORF">CYY_003096</name>
</gene>
<feature type="compositionally biased region" description="Polar residues" evidence="1">
    <location>
        <begin position="527"/>
        <end position="551"/>
    </location>
</feature>
<proteinExistence type="predicted"/>
<dbReference type="EMBL" id="AJWJ01000093">
    <property type="protein sequence ID" value="KAF2075591.1"/>
    <property type="molecule type" value="Genomic_DNA"/>
</dbReference>
<dbReference type="PROSITE" id="PS50896">
    <property type="entry name" value="LISH"/>
    <property type="match status" value="1"/>
</dbReference>
<dbReference type="Proteomes" id="UP000695562">
    <property type="component" value="Unassembled WGS sequence"/>
</dbReference>
<dbReference type="OrthoDB" id="21591at2759"/>
<protein>
    <recommendedName>
        <fullName evidence="4">LisH domain-containing protein</fullName>
    </recommendedName>
</protein>
<feature type="compositionally biased region" description="Polar residues" evidence="1">
    <location>
        <begin position="282"/>
        <end position="294"/>
    </location>
</feature>
<feature type="compositionally biased region" description="Low complexity" evidence="1">
    <location>
        <begin position="142"/>
        <end position="178"/>
    </location>
</feature>
<evidence type="ECO:0000313" key="2">
    <source>
        <dbReference type="EMBL" id="KAF2075591.1"/>
    </source>
</evidence>
<feature type="compositionally biased region" description="Low complexity" evidence="1">
    <location>
        <begin position="442"/>
        <end position="458"/>
    </location>
</feature>
<comment type="caution">
    <text evidence="2">The sequence shown here is derived from an EMBL/GenBank/DDBJ whole genome shotgun (WGS) entry which is preliminary data.</text>
</comment>